<accession>A0A8H3KZQ4</accession>
<dbReference type="InterPro" id="IPR036047">
    <property type="entry name" value="F-box-like_dom_sf"/>
</dbReference>
<feature type="domain" description="F-box" evidence="1">
    <location>
        <begin position="5"/>
        <end position="46"/>
    </location>
</feature>
<dbReference type="InterPro" id="IPR032675">
    <property type="entry name" value="LRR_dom_sf"/>
</dbReference>
<comment type="caution">
    <text evidence="2">The sequence shown here is derived from an EMBL/GenBank/DDBJ whole genome shotgun (WGS) entry which is preliminary data.</text>
</comment>
<dbReference type="Pfam" id="PF12937">
    <property type="entry name" value="F-box-like"/>
    <property type="match status" value="1"/>
</dbReference>
<proteinExistence type="predicted"/>
<dbReference type="Proteomes" id="UP000615446">
    <property type="component" value="Unassembled WGS sequence"/>
</dbReference>
<evidence type="ECO:0000313" key="2">
    <source>
        <dbReference type="EMBL" id="GES77949.1"/>
    </source>
</evidence>
<sequence length="529" mass="61721">MEKYLPIEILQKIFSSQLDILTLYNCLLVNRLWCKTVVPLLWRNPFSHFDKNKIQRWKYKSSLINTYVTCLDSNVKIYLKNSNVILPEDINRRSTFNYESFLQSLDYILLFQSTGNWISEIENCTLRKSTLRHYLLVEELCKLFFSSSRNLKELIYDKPQSMPHIQELRYIPLKYLGAEQSISKLVSFKVYDLIPNEIIISLSQISHHLSEIHIETTGDNDDALASLISVQKSLKKLVICSEDNLPKLSDVLRKNSLLSLTHIEINWEFCIPFDIFCNCSNTLEYFSVQQYYSGTISRNTFHQFSNTQFQKLHTLKIITPKLFLDQISTLIKNTKDTLKYIHLDYEKISIESSVELINSISTCSQLNTLEIFVPDDSISYIVNLLSSCTKLQKISFLTGDSLNDLDTYTVDISDILPKIGKILPNNLSTFYLSHNWITTANSLRDFLKECEKNFKRRGEKKLDFRIIKELSAEHIDVIEEFGKRGILDLEDTALGRNLQFYRQQFEWKLARNIIVNKRKAHVNNFSGLI</sequence>
<evidence type="ECO:0000259" key="1">
    <source>
        <dbReference type="Pfam" id="PF12937"/>
    </source>
</evidence>
<dbReference type="SUPFAM" id="SSF81383">
    <property type="entry name" value="F-box domain"/>
    <property type="match status" value="1"/>
</dbReference>
<reference evidence="2" key="1">
    <citation type="submission" date="2019-10" db="EMBL/GenBank/DDBJ databases">
        <title>Conservation and host-specific expression of non-tandemly repeated heterogenous ribosome RNA gene in arbuscular mycorrhizal fungi.</title>
        <authorList>
            <person name="Maeda T."/>
            <person name="Kobayashi Y."/>
            <person name="Nakagawa T."/>
            <person name="Ezawa T."/>
            <person name="Yamaguchi K."/>
            <person name="Bino T."/>
            <person name="Nishimoto Y."/>
            <person name="Shigenobu S."/>
            <person name="Kawaguchi M."/>
        </authorList>
    </citation>
    <scope>NUCLEOTIDE SEQUENCE</scope>
    <source>
        <strain evidence="2">HR1</strain>
    </source>
</reference>
<protein>
    <recommendedName>
        <fullName evidence="1">F-box domain-containing protein</fullName>
    </recommendedName>
</protein>
<dbReference type="InterPro" id="IPR001810">
    <property type="entry name" value="F-box_dom"/>
</dbReference>
<dbReference type="OrthoDB" id="2382657at2759"/>
<dbReference type="EMBL" id="BLAL01000034">
    <property type="protein sequence ID" value="GES77949.1"/>
    <property type="molecule type" value="Genomic_DNA"/>
</dbReference>
<dbReference type="Gene3D" id="3.80.10.10">
    <property type="entry name" value="Ribonuclease Inhibitor"/>
    <property type="match status" value="1"/>
</dbReference>
<name>A0A8H3KZQ4_9GLOM</name>
<dbReference type="AlphaFoldDB" id="A0A8H3KZQ4"/>
<evidence type="ECO:0000313" key="3">
    <source>
        <dbReference type="Proteomes" id="UP000615446"/>
    </source>
</evidence>
<organism evidence="2 3">
    <name type="scientific">Rhizophagus clarus</name>
    <dbReference type="NCBI Taxonomy" id="94130"/>
    <lineage>
        <taxon>Eukaryota</taxon>
        <taxon>Fungi</taxon>
        <taxon>Fungi incertae sedis</taxon>
        <taxon>Mucoromycota</taxon>
        <taxon>Glomeromycotina</taxon>
        <taxon>Glomeromycetes</taxon>
        <taxon>Glomerales</taxon>
        <taxon>Glomeraceae</taxon>
        <taxon>Rhizophagus</taxon>
    </lineage>
</organism>
<gene>
    <name evidence="2" type="ORF">RCL2_000527700</name>
</gene>